<organism evidence="1 2">
    <name type="scientific">Floridaenema aerugineum BLCC-F46</name>
    <dbReference type="NCBI Taxonomy" id="3153654"/>
    <lineage>
        <taxon>Bacteria</taxon>
        <taxon>Bacillati</taxon>
        <taxon>Cyanobacteriota</taxon>
        <taxon>Cyanophyceae</taxon>
        <taxon>Oscillatoriophycideae</taxon>
        <taxon>Aerosakkonematales</taxon>
        <taxon>Aerosakkonemataceae</taxon>
        <taxon>Floridanema</taxon>
        <taxon>Floridanema aerugineum</taxon>
    </lineage>
</organism>
<protein>
    <submittedName>
        <fullName evidence="1">Uncharacterized protein</fullName>
    </submittedName>
</protein>
<name>A0ABV4X1T8_9CYAN</name>
<sequence>MADVLSLPDHLRQIVNWMIRSQKKEFTLTDVAANIGETEELTYPKLEILVAQGFLQKTGTEDNPIYHFRLVSKPAKRKLPGKIWQALE</sequence>
<dbReference type="EMBL" id="JBHFNQ010000062">
    <property type="protein sequence ID" value="MFB2876737.1"/>
    <property type="molecule type" value="Genomic_DNA"/>
</dbReference>
<keyword evidence="2" id="KW-1185">Reference proteome</keyword>
<dbReference type="Proteomes" id="UP001576774">
    <property type="component" value="Unassembled WGS sequence"/>
</dbReference>
<comment type="caution">
    <text evidence="1">The sequence shown here is derived from an EMBL/GenBank/DDBJ whole genome shotgun (WGS) entry which is preliminary data.</text>
</comment>
<proteinExistence type="predicted"/>
<gene>
    <name evidence="1" type="ORF">ACE1CC_07570</name>
</gene>
<accession>A0ABV4X1T8</accession>
<evidence type="ECO:0000313" key="2">
    <source>
        <dbReference type="Proteomes" id="UP001576774"/>
    </source>
</evidence>
<reference evidence="1 2" key="1">
    <citation type="submission" date="2024-09" db="EMBL/GenBank/DDBJ databases">
        <title>Floridaenema gen nov. (Aerosakkonemataceae, Aerosakkonematales ord. nov., Cyanobacteria) from benthic tropical and subtropical fresh waters, with the description of four new species.</title>
        <authorList>
            <person name="Moretto J.A."/>
            <person name="Berthold D.E."/>
            <person name="Lefler F.W."/>
            <person name="Huang I.-S."/>
            <person name="Laughinghouse H. IV."/>
        </authorList>
    </citation>
    <scope>NUCLEOTIDE SEQUENCE [LARGE SCALE GENOMIC DNA]</scope>
    <source>
        <strain evidence="1 2">BLCC-F46</strain>
    </source>
</reference>
<evidence type="ECO:0000313" key="1">
    <source>
        <dbReference type="EMBL" id="MFB2876737.1"/>
    </source>
</evidence>